<proteinExistence type="predicted"/>
<keyword evidence="3" id="KW-1185">Reference proteome</keyword>
<dbReference type="EMBL" id="FZMO01000002">
    <property type="protein sequence ID" value="SNQ45478.1"/>
    <property type="molecule type" value="Genomic_DNA"/>
</dbReference>
<sequence length="93" mass="9927">MQVRRRAPPVAEVAAGRTPVRGHQGTPPDGRGAGSSSRCRRVVVSSFFVASSSPWDERAVDTCVPAVGLGCGVPPARRAAANGRRWMRQHTHL</sequence>
<feature type="region of interest" description="Disordered" evidence="1">
    <location>
        <begin position="1"/>
        <end position="37"/>
    </location>
</feature>
<accession>A0A2I2KII2</accession>
<name>A0A2I2KII2_9ACTN</name>
<feature type="compositionally biased region" description="Low complexity" evidence="1">
    <location>
        <begin position="8"/>
        <end position="17"/>
    </location>
</feature>
<dbReference type="AlphaFoldDB" id="A0A2I2KII2"/>
<evidence type="ECO:0000256" key="1">
    <source>
        <dbReference type="SAM" id="MobiDB-lite"/>
    </source>
</evidence>
<reference evidence="2 3" key="1">
    <citation type="submission" date="2017-06" db="EMBL/GenBank/DDBJ databases">
        <authorList>
            <person name="Kim H.J."/>
            <person name="Triplett B.A."/>
        </authorList>
    </citation>
    <scope>NUCLEOTIDE SEQUENCE [LARGE SCALE GENOMIC DNA]</scope>
    <source>
        <strain evidence="2">FRACA_ARgP5</strain>
    </source>
</reference>
<dbReference type="Proteomes" id="UP000234331">
    <property type="component" value="Unassembled WGS sequence"/>
</dbReference>
<protein>
    <submittedName>
        <fullName evidence="2">Uncharacterized protein</fullName>
    </submittedName>
</protein>
<evidence type="ECO:0000313" key="2">
    <source>
        <dbReference type="EMBL" id="SNQ45478.1"/>
    </source>
</evidence>
<evidence type="ECO:0000313" key="3">
    <source>
        <dbReference type="Proteomes" id="UP000234331"/>
    </source>
</evidence>
<gene>
    <name evidence="2" type="ORF">FRACA_100046</name>
</gene>
<organism evidence="2 3">
    <name type="scientific">Frankia canadensis</name>
    <dbReference type="NCBI Taxonomy" id="1836972"/>
    <lineage>
        <taxon>Bacteria</taxon>
        <taxon>Bacillati</taxon>
        <taxon>Actinomycetota</taxon>
        <taxon>Actinomycetes</taxon>
        <taxon>Frankiales</taxon>
        <taxon>Frankiaceae</taxon>
        <taxon>Frankia</taxon>
    </lineage>
</organism>